<protein>
    <recommendedName>
        <fullName evidence="4">MARVEL domain-containing protein</fullName>
    </recommendedName>
</protein>
<sequence length="213" mass="23540">MNGSKHFSNLISGVIAAVTSVLAVFYFCSLGFLYRNAQQHPRTFKNKTGLRLQRYGPGFYAFLVGSSLAEIGLASWLLLQYHHNNNSPSSSARNGVRIVLFNACWTAVTAVLYAAFFLHPSWSQQSIASIGAQATWLLLTWILWVSGASMLNTALPSLFTGDTCITVVYCGQLQSLFALSVLEIFTLTIGMLAIVWLAWLSTRHILHTKTLPY</sequence>
<keyword evidence="1" id="KW-0472">Membrane</keyword>
<feature type="transmembrane region" description="Helical" evidence="1">
    <location>
        <begin position="98"/>
        <end position="118"/>
    </location>
</feature>
<feature type="transmembrane region" description="Helical" evidence="1">
    <location>
        <begin position="130"/>
        <end position="151"/>
    </location>
</feature>
<evidence type="ECO:0008006" key="4">
    <source>
        <dbReference type="Google" id="ProtNLM"/>
    </source>
</evidence>
<keyword evidence="3" id="KW-1185">Reference proteome</keyword>
<name>A0A0C3F6W5_PILCF</name>
<evidence type="ECO:0000313" key="2">
    <source>
        <dbReference type="EMBL" id="KIM80420.1"/>
    </source>
</evidence>
<dbReference type="HOGENOM" id="CLU_080790_0_0_1"/>
<keyword evidence="1" id="KW-0812">Transmembrane</keyword>
<feature type="transmembrane region" description="Helical" evidence="1">
    <location>
        <begin position="12"/>
        <end position="34"/>
    </location>
</feature>
<evidence type="ECO:0000256" key="1">
    <source>
        <dbReference type="SAM" id="Phobius"/>
    </source>
</evidence>
<organism evidence="2 3">
    <name type="scientific">Piloderma croceum (strain F 1598)</name>
    <dbReference type="NCBI Taxonomy" id="765440"/>
    <lineage>
        <taxon>Eukaryota</taxon>
        <taxon>Fungi</taxon>
        <taxon>Dikarya</taxon>
        <taxon>Basidiomycota</taxon>
        <taxon>Agaricomycotina</taxon>
        <taxon>Agaricomycetes</taxon>
        <taxon>Agaricomycetidae</taxon>
        <taxon>Atheliales</taxon>
        <taxon>Atheliaceae</taxon>
        <taxon>Piloderma</taxon>
    </lineage>
</organism>
<dbReference type="EMBL" id="KN833004">
    <property type="protein sequence ID" value="KIM80420.1"/>
    <property type="molecule type" value="Genomic_DNA"/>
</dbReference>
<dbReference type="Proteomes" id="UP000054166">
    <property type="component" value="Unassembled WGS sequence"/>
</dbReference>
<accession>A0A0C3F6W5</accession>
<reference evidence="3" key="2">
    <citation type="submission" date="2015-01" db="EMBL/GenBank/DDBJ databases">
        <title>Evolutionary Origins and Diversification of the Mycorrhizal Mutualists.</title>
        <authorList>
            <consortium name="DOE Joint Genome Institute"/>
            <consortium name="Mycorrhizal Genomics Consortium"/>
            <person name="Kohler A."/>
            <person name="Kuo A."/>
            <person name="Nagy L.G."/>
            <person name="Floudas D."/>
            <person name="Copeland A."/>
            <person name="Barry K.W."/>
            <person name="Cichocki N."/>
            <person name="Veneault-Fourrey C."/>
            <person name="LaButti K."/>
            <person name="Lindquist E.A."/>
            <person name="Lipzen A."/>
            <person name="Lundell T."/>
            <person name="Morin E."/>
            <person name="Murat C."/>
            <person name="Riley R."/>
            <person name="Ohm R."/>
            <person name="Sun H."/>
            <person name="Tunlid A."/>
            <person name="Henrissat B."/>
            <person name="Grigoriev I.V."/>
            <person name="Hibbett D.S."/>
            <person name="Martin F."/>
        </authorList>
    </citation>
    <scope>NUCLEOTIDE SEQUENCE [LARGE SCALE GENOMIC DNA]</scope>
    <source>
        <strain evidence="3">F 1598</strain>
    </source>
</reference>
<proteinExistence type="predicted"/>
<reference evidence="2 3" key="1">
    <citation type="submission" date="2014-04" db="EMBL/GenBank/DDBJ databases">
        <authorList>
            <consortium name="DOE Joint Genome Institute"/>
            <person name="Kuo A."/>
            <person name="Tarkka M."/>
            <person name="Buscot F."/>
            <person name="Kohler A."/>
            <person name="Nagy L.G."/>
            <person name="Floudas D."/>
            <person name="Copeland A."/>
            <person name="Barry K.W."/>
            <person name="Cichocki N."/>
            <person name="Veneault-Fourrey C."/>
            <person name="LaButti K."/>
            <person name="Lindquist E.A."/>
            <person name="Lipzen A."/>
            <person name="Lundell T."/>
            <person name="Morin E."/>
            <person name="Murat C."/>
            <person name="Sun H."/>
            <person name="Tunlid A."/>
            <person name="Henrissat B."/>
            <person name="Grigoriev I.V."/>
            <person name="Hibbett D.S."/>
            <person name="Martin F."/>
            <person name="Nordberg H.P."/>
            <person name="Cantor M.N."/>
            <person name="Hua S.X."/>
        </authorList>
    </citation>
    <scope>NUCLEOTIDE SEQUENCE [LARGE SCALE GENOMIC DNA]</scope>
    <source>
        <strain evidence="2 3">F 1598</strain>
    </source>
</reference>
<dbReference type="AlphaFoldDB" id="A0A0C3F6W5"/>
<feature type="transmembrane region" description="Helical" evidence="1">
    <location>
        <begin position="55"/>
        <end position="78"/>
    </location>
</feature>
<evidence type="ECO:0000313" key="3">
    <source>
        <dbReference type="Proteomes" id="UP000054166"/>
    </source>
</evidence>
<gene>
    <name evidence="2" type="ORF">PILCRDRAFT_73177</name>
</gene>
<dbReference type="OrthoDB" id="2628419at2759"/>
<keyword evidence="1" id="KW-1133">Transmembrane helix</keyword>
<dbReference type="InParanoid" id="A0A0C3F6W5"/>
<feature type="transmembrane region" description="Helical" evidence="1">
    <location>
        <begin position="176"/>
        <end position="199"/>
    </location>
</feature>